<evidence type="ECO:0000313" key="2">
    <source>
        <dbReference type="EMBL" id="RXT47859.1"/>
    </source>
</evidence>
<comment type="caution">
    <text evidence="2">The sequence shown here is derived from an EMBL/GenBank/DDBJ whole genome shotgun (WGS) entry which is preliminary data.</text>
</comment>
<feature type="domain" description="Methyltransferase" evidence="1">
    <location>
        <begin position="153"/>
        <end position="211"/>
    </location>
</feature>
<dbReference type="InterPro" id="IPR029063">
    <property type="entry name" value="SAM-dependent_MTases_sf"/>
</dbReference>
<dbReference type="InterPro" id="IPR041698">
    <property type="entry name" value="Methyltransf_25"/>
</dbReference>
<organism evidence="2 3">
    <name type="scientific">Bradyrhizobium betae</name>
    <dbReference type="NCBI Taxonomy" id="244734"/>
    <lineage>
        <taxon>Bacteria</taxon>
        <taxon>Pseudomonadati</taxon>
        <taxon>Pseudomonadota</taxon>
        <taxon>Alphaproteobacteria</taxon>
        <taxon>Hyphomicrobiales</taxon>
        <taxon>Nitrobacteraceae</taxon>
        <taxon>Bradyrhizobium</taxon>
    </lineage>
</organism>
<protein>
    <recommendedName>
        <fullName evidence="1">Methyltransferase domain-containing protein</fullName>
    </recommendedName>
</protein>
<gene>
    <name evidence="2" type="ORF">B5V03_16520</name>
</gene>
<keyword evidence="3" id="KW-1185">Reference proteome</keyword>
<dbReference type="CDD" id="cd02440">
    <property type="entry name" value="AdoMet_MTases"/>
    <property type="match status" value="1"/>
</dbReference>
<proteinExistence type="predicted"/>
<sequence>MTRTRADPARHSAFDLAEGFYLAHALLALEHNGVLRSLARPATAAALAKKHHVHAGLLQSALELLAARTNLITCHADRFRLAGAYDDHARFVVHQYLGAYGPAAIALGRTLRKPELAAALIDRKQHAKAFEDSPTLSSDLITDLIVQLGFNDVLDLGCGNGALLSGLTRRMTEFRGFGLDGNPAMCALARRRLKATPDASRVRIFRGDSRRPDTALPASVKRQVRTLSAASLANEFFGSGNREAERWLARLKAAFPGRTLLIGDYYGQLGYGRRLRSRALAVHDFAQAISGQGVPPPDLASWKTIYRNAQCTLVHVVEDEDATFFVHLLKL</sequence>
<dbReference type="EMBL" id="MZXW01000017">
    <property type="protein sequence ID" value="RXT47859.1"/>
    <property type="molecule type" value="Genomic_DNA"/>
</dbReference>
<dbReference type="Pfam" id="PF13649">
    <property type="entry name" value="Methyltransf_25"/>
    <property type="match status" value="1"/>
</dbReference>
<evidence type="ECO:0000313" key="3">
    <source>
        <dbReference type="Proteomes" id="UP000290819"/>
    </source>
</evidence>
<evidence type="ECO:0000259" key="1">
    <source>
        <dbReference type="Pfam" id="PF13649"/>
    </source>
</evidence>
<dbReference type="Proteomes" id="UP000290819">
    <property type="component" value="Unassembled WGS sequence"/>
</dbReference>
<dbReference type="OrthoDB" id="9777638at2"/>
<accession>A0A4V1P6J8</accession>
<reference evidence="2 3" key="1">
    <citation type="submission" date="2017-03" db="EMBL/GenBank/DDBJ databases">
        <authorList>
            <person name="Safronova V.I."/>
            <person name="Sazanova A.L."/>
            <person name="Chirak E.R."/>
        </authorList>
    </citation>
    <scope>NUCLEOTIDE SEQUENCE [LARGE SCALE GENOMIC DNA]</scope>
    <source>
        <strain evidence="2 3">Opo-243</strain>
    </source>
</reference>
<name>A0A4V1P6J8_9BRAD</name>
<dbReference type="Gene3D" id="3.40.50.150">
    <property type="entry name" value="Vaccinia Virus protein VP39"/>
    <property type="match status" value="1"/>
</dbReference>
<dbReference type="SUPFAM" id="SSF53335">
    <property type="entry name" value="S-adenosyl-L-methionine-dependent methyltransferases"/>
    <property type="match status" value="2"/>
</dbReference>
<dbReference type="RefSeq" id="WP_129271395.1">
    <property type="nucleotide sequence ID" value="NZ_MZXW01000017.1"/>
</dbReference>
<dbReference type="AlphaFoldDB" id="A0A4V1P6J8"/>